<feature type="transmembrane region" description="Helical" evidence="1">
    <location>
        <begin position="132"/>
        <end position="155"/>
    </location>
</feature>
<comment type="caution">
    <text evidence="2">The sequence shown here is derived from an EMBL/GenBank/DDBJ whole genome shotgun (WGS) entry which is preliminary data.</text>
</comment>
<dbReference type="EMBL" id="JBHUNE010000001">
    <property type="protein sequence ID" value="MFD2757091.1"/>
    <property type="molecule type" value="Genomic_DNA"/>
</dbReference>
<organism evidence="2 3">
    <name type="scientific">Gulosibacter faecalis</name>
    <dbReference type="NCBI Taxonomy" id="272240"/>
    <lineage>
        <taxon>Bacteria</taxon>
        <taxon>Bacillati</taxon>
        <taxon>Actinomycetota</taxon>
        <taxon>Actinomycetes</taxon>
        <taxon>Micrococcales</taxon>
        <taxon>Microbacteriaceae</taxon>
        <taxon>Gulosibacter</taxon>
    </lineage>
</organism>
<evidence type="ECO:0000313" key="2">
    <source>
        <dbReference type="EMBL" id="MFD2757091.1"/>
    </source>
</evidence>
<keyword evidence="1" id="KW-1133">Transmembrane helix</keyword>
<gene>
    <name evidence="2" type="ORF">ACFSW7_01715</name>
</gene>
<name>A0ABW5UU28_9MICO</name>
<dbReference type="RefSeq" id="WP_390294726.1">
    <property type="nucleotide sequence ID" value="NZ_JBHUNE010000001.1"/>
</dbReference>
<dbReference type="Proteomes" id="UP001597492">
    <property type="component" value="Unassembled WGS sequence"/>
</dbReference>
<keyword evidence="1" id="KW-0472">Membrane</keyword>
<proteinExistence type="predicted"/>
<sequence>METHITRKRPPSAWQGTYDDLEDLLTTAADLLRVEDDELDHVSVQAGLRAGRGTNEVVTANPKDVRQRLESSATVPHWIELRSDSGRRSIEFTFRPLYGIAIDIEGDDAAWVKEVDRQLGDLLKAQKPEMSWLFHTWARVAVNAVVGMLLVWLTIRAGERLGITIEWSGA</sequence>
<accession>A0ABW5UU28</accession>
<evidence type="ECO:0000313" key="3">
    <source>
        <dbReference type="Proteomes" id="UP001597492"/>
    </source>
</evidence>
<protein>
    <submittedName>
        <fullName evidence="2">Uncharacterized protein</fullName>
    </submittedName>
</protein>
<evidence type="ECO:0000256" key="1">
    <source>
        <dbReference type="SAM" id="Phobius"/>
    </source>
</evidence>
<keyword evidence="1" id="KW-0812">Transmembrane</keyword>
<reference evidence="3" key="1">
    <citation type="journal article" date="2019" name="Int. J. Syst. Evol. Microbiol.">
        <title>The Global Catalogue of Microorganisms (GCM) 10K type strain sequencing project: providing services to taxonomists for standard genome sequencing and annotation.</title>
        <authorList>
            <consortium name="The Broad Institute Genomics Platform"/>
            <consortium name="The Broad Institute Genome Sequencing Center for Infectious Disease"/>
            <person name="Wu L."/>
            <person name="Ma J."/>
        </authorList>
    </citation>
    <scope>NUCLEOTIDE SEQUENCE [LARGE SCALE GENOMIC DNA]</scope>
    <source>
        <strain evidence="3">TISTR 1514</strain>
    </source>
</reference>
<keyword evidence="3" id="KW-1185">Reference proteome</keyword>